<evidence type="ECO:0000256" key="2">
    <source>
        <dbReference type="ARBA" id="ARBA00022741"/>
    </source>
</evidence>
<dbReference type="Pfam" id="PF08544">
    <property type="entry name" value="GHMP_kinases_C"/>
    <property type="match status" value="1"/>
</dbReference>
<dbReference type="InterPro" id="IPR014721">
    <property type="entry name" value="Ribsml_uS5_D2-typ_fold_subgr"/>
</dbReference>
<dbReference type="InterPro" id="IPR006206">
    <property type="entry name" value="Mevalonate/galactokinase"/>
</dbReference>
<feature type="domain" description="Galactokinase N-terminal" evidence="6">
    <location>
        <begin position="31"/>
        <end position="78"/>
    </location>
</feature>
<evidence type="ECO:0000259" key="5">
    <source>
        <dbReference type="Pfam" id="PF08544"/>
    </source>
</evidence>
<feature type="domain" description="GHMP kinase C-terminal" evidence="5">
    <location>
        <begin position="311"/>
        <end position="379"/>
    </location>
</feature>
<accession>A0A6J6J406</accession>
<protein>
    <submittedName>
        <fullName evidence="7">Unannotated protein</fullName>
    </submittedName>
</protein>
<dbReference type="InterPro" id="IPR020568">
    <property type="entry name" value="Ribosomal_Su5_D2-typ_SF"/>
</dbReference>
<dbReference type="InterPro" id="IPR013750">
    <property type="entry name" value="GHMP_kinase_C_dom"/>
</dbReference>
<evidence type="ECO:0000256" key="1">
    <source>
        <dbReference type="ARBA" id="ARBA00006566"/>
    </source>
</evidence>
<dbReference type="PANTHER" id="PTHR10457:SF7">
    <property type="entry name" value="GALACTOKINASE-RELATED"/>
    <property type="match status" value="1"/>
</dbReference>
<dbReference type="GO" id="GO:0006012">
    <property type="term" value="P:galactose metabolic process"/>
    <property type="evidence" value="ECO:0007669"/>
    <property type="project" value="InterPro"/>
</dbReference>
<dbReference type="InterPro" id="IPR000705">
    <property type="entry name" value="Galactokinase"/>
</dbReference>
<dbReference type="GO" id="GO:0005829">
    <property type="term" value="C:cytosol"/>
    <property type="evidence" value="ECO:0007669"/>
    <property type="project" value="TreeGrafter"/>
</dbReference>
<organism evidence="7">
    <name type="scientific">freshwater metagenome</name>
    <dbReference type="NCBI Taxonomy" id="449393"/>
    <lineage>
        <taxon>unclassified sequences</taxon>
        <taxon>metagenomes</taxon>
        <taxon>ecological metagenomes</taxon>
    </lineage>
</organism>
<dbReference type="Gene3D" id="3.30.230.10">
    <property type="match status" value="1"/>
</dbReference>
<evidence type="ECO:0000256" key="3">
    <source>
        <dbReference type="ARBA" id="ARBA00022840"/>
    </source>
</evidence>
<dbReference type="GO" id="GO:0005524">
    <property type="term" value="F:ATP binding"/>
    <property type="evidence" value="ECO:0007669"/>
    <property type="project" value="UniProtKB-KW"/>
</dbReference>
<dbReference type="InterPro" id="IPR036554">
    <property type="entry name" value="GHMP_kinase_C_sf"/>
</dbReference>
<comment type="similarity">
    <text evidence="1">Belongs to the GHMP kinase family. GalK subfamily.</text>
</comment>
<dbReference type="SUPFAM" id="SSF55060">
    <property type="entry name" value="GHMP Kinase, C-terminal domain"/>
    <property type="match status" value="1"/>
</dbReference>
<keyword evidence="3" id="KW-0067">ATP-binding</keyword>
<name>A0A6J6J406_9ZZZZ</name>
<sequence length="402" mass="42527">MSTRSSVRWLRTCDPAGNFPSMTLVDRVTTRFTEVVGAEPLGVWSAPGQLTIIGDHTDYNAGLSLVIATDHSVVVAVGVRDDGRVRVVSPFGDATTVELTRCVPGSVSGWAAVPLGVLWALGGSRSGASGLDIVIDSDIPAGPDFGISSAIASAVAVAVNDLWEIDLGRMELVHACQRAEHDMVGTPTTMVDTATAMFGETDSAVLVDCQLAEASVVPFAIADAGLALLVIVSDGHRSPGGAANQDRRTSCQRAAGSLGVETLRDLAVNDLQRVRETQDEETYRRVRHVVTENARVVAVAELLLSDGPRAIGDFLAASYLSMRNDFDVHNSHSTRSIRSAQRAGALGARMTGGGLGGVVIALVPTELLSFVERKVRQTFTDEQLGEPELFVVTPSRGAHRVY</sequence>
<dbReference type="Pfam" id="PF10509">
    <property type="entry name" value="GalKase_gal_bdg"/>
    <property type="match status" value="1"/>
</dbReference>
<dbReference type="AlphaFoldDB" id="A0A6J6J406"/>
<evidence type="ECO:0000313" key="7">
    <source>
        <dbReference type="EMBL" id="CAB4630859.1"/>
    </source>
</evidence>
<proteinExistence type="inferred from homology"/>
<gene>
    <name evidence="7" type="ORF">UFOPK1961_00743</name>
</gene>
<dbReference type="Gene3D" id="3.30.70.890">
    <property type="entry name" value="GHMP kinase, C-terminal domain"/>
    <property type="match status" value="1"/>
</dbReference>
<feature type="domain" description="GHMP kinase N-terminal" evidence="4">
    <location>
        <begin position="125"/>
        <end position="199"/>
    </location>
</feature>
<dbReference type="SUPFAM" id="SSF54211">
    <property type="entry name" value="Ribosomal protein S5 domain 2-like"/>
    <property type="match status" value="1"/>
</dbReference>
<dbReference type="InterPro" id="IPR006204">
    <property type="entry name" value="GHMP_kinase_N_dom"/>
</dbReference>
<dbReference type="EMBL" id="CAEZVJ010000076">
    <property type="protein sequence ID" value="CAB4630859.1"/>
    <property type="molecule type" value="Genomic_DNA"/>
</dbReference>
<dbReference type="PRINTS" id="PR00473">
    <property type="entry name" value="GALCTOKINASE"/>
</dbReference>
<keyword evidence="2" id="KW-0547">Nucleotide-binding</keyword>
<dbReference type="InterPro" id="IPR019539">
    <property type="entry name" value="GalKase_N"/>
</dbReference>
<dbReference type="PIRSF" id="PIRSF000530">
    <property type="entry name" value="Galactokinase"/>
    <property type="match status" value="1"/>
</dbReference>
<evidence type="ECO:0000259" key="6">
    <source>
        <dbReference type="Pfam" id="PF10509"/>
    </source>
</evidence>
<dbReference type="PRINTS" id="PR00959">
    <property type="entry name" value="MEVGALKINASE"/>
</dbReference>
<dbReference type="Pfam" id="PF00288">
    <property type="entry name" value="GHMP_kinases_N"/>
    <property type="match status" value="1"/>
</dbReference>
<dbReference type="PANTHER" id="PTHR10457">
    <property type="entry name" value="MEVALONATE KINASE/GALACTOKINASE"/>
    <property type="match status" value="1"/>
</dbReference>
<dbReference type="GO" id="GO:0004335">
    <property type="term" value="F:galactokinase activity"/>
    <property type="evidence" value="ECO:0007669"/>
    <property type="project" value="InterPro"/>
</dbReference>
<reference evidence="7" key="1">
    <citation type="submission" date="2020-05" db="EMBL/GenBank/DDBJ databases">
        <authorList>
            <person name="Chiriac C."/>
            <person name="Salcher M."/>
            <person name="Ghai R."/>
            <person name="Kavagutti S V."/>
        </authorList>
    </citation>
    <scope>NUCLEOTIDE SEQUENCE</scope>
</reference>
<evidence type="ECO:0000259" key="4">
    <source>
        <dbReference type="Pfam" id="PF00288"/>
    </source>
</evidence>